<evidence type="ECO:0000313" key="1">
    <source>
        <dbReference type="Ensembl" id="ENSMMMP00000008786.1"/>
    </source>
</evidence>
<dbReference type="Proteomes" id="UP000694407">
    <property type="component" value="Unplaced"/>
</dbReference>
<dbReference type="Ensembl" id="ENSMMMT00000010023.1">
    <property type="protein sequence ID" value="ENSMMMP00000008786.1"/>
    <property type="gene ID" value="ENSMMMG00000007865.1"/>
</dbReference>
<accession>A0A8C5Z4X1</accession>
<name>A0A8C5Z4X1_MARMA</name>
<dbReference type="GeneTree" id="ENSGT00990000210773"/>
<evidence type="ECO:0000313" key="2">
    <source>
        <dbReference type="Proteomes" id="UP000694407"/>
    </source>
</evidence>
<keyword evidence="2" id="KW-1185">Reference proteome</keyword>
<protein>
    <submittedName>
        <fullName evidence="1">Uncharacterized protein</fullName>
    </submittedName>
</protein>
<reference evidence="1" key="1">
    <citation type="submission" date="2025-08" db="UniProtKB">
        <authorList>
            <consortium name="Ensembl"/>
        </authorList>
    </citation>
    <scope>IDENTIFICATION</scope>
</reference>
<sequence>MASEAASAASVLTLALPLKELQHLAAQLRLLLPGVRDEEPQETPEEFNQERFWRRLNEAAV</sequence>
<dbReference type="AlphaFoldDB" id="A0A8C5Z4X1"/>
<dbReference type="Gene3D" id="1.20.1420.10">
    <property type="entry name" value="Talin, central domain"/>
    <property type="match status" value="1"/>
</dbReference>
<reference evidence="1" key="2">
    <citation type="submission" date="2025-09" db="UniProtKB">
        <authorList>
            <consortium name="Ensembl"/>
        </authorList>
    </citation>
    <scope>IDENTIFICATION</scope>
</reference>
<organism evidence="1 2">
    <name type="scientific">Marmota marmota marmota</name>
    <name type="common">Alpine marmot</name>
    <dbReference type="NCBI Taxonomy" id="9994"/>
    <lineage>
        <taxon>Eukaryota</taxon>
        <taxon>Metazoa</taxon>
        <taxon>Chordata</taxon>
        <taxon>Craniata</taxon>
        <taxon>Vertebrata</taxon>
        <taxon>Euteleostomi</taxon>
        <taxon>Mammalia</taxon>
        <taxon>Eutheria</taxon>
        <taxon>Euarchontoglires</taxon>
        <taxon>Glires</taxon>
        <taxon>Rodentia</taxon>
        <taxon>Sciuromorpha</taxon>
        <taxon>Sciuridae</taxon>
        <taxon>Xerinae</taxon>
        <taxon>Marmotini</taxon>
        <taxon>Marmota</taxon>
    </lineage>
</organism>
<proteinExistence type="predicted"/>